<evidence type="ECO:0000313" key="1">
    <source>
        <dbReference type="EMBL" id="QIP11933.1"/>
    </source>
</evidence>
<reference evidence="1 2" key="1">
    <citation type="submission" date="2020-03" db="EMBL/GenBank/DDBJ databases">
        <authorList>
            <person name="Kim M.K."/>
        </authorList>
    </citation>
    <scope>NUCLEOTIDE SEQUENCE [LARGE SCALE GENOMIC DNA]</scope>
    <source>
        <strain evidence="1 2">BT328</strain>
    </source>
</reference>
<name>A0A6G9AIC6_9BACT</name>
<dbReference type="KEGG" id="spib:G8759_04445"/>
<evidence type="ECO:0000313" key="2">
    <source>
        <dbReference type="Proteomes" id="UP000501802"/>
    </source>
</evidence>
<dbReference type="AlphaFoldDB" id="A0A6G9AIC6"/>
<accession>A0A6G9AIC6</accession>
<keyword evidence="2" id="KW-1185">Reference proteome</keyword>
<dbReference type="Proteomes" id="UP000501802">
    <property type="component" value="Chromosome"/>
</dbReference>
<organism evidence="1 2">
    <name type="scientific">Spirosoma aureum</name>
    <dbReference type="NCBI Taxonomy" id="2692134"/>
    <lineage>
        <taxon>Bacteria</taxon>
        <taxon>Pseudomonadati</taxon>
        <taxon>Bacteroidota</taxon>
        <taxon>Cytophagia</taxon>
        <taxon>Cytophagales</taxon>
        <taxon>Cytophagaceae</taxon>
        <taxon>Spirosoma</taxon>
    </lineage>
</organism>
<dbReference type="PROSITE" id="PS51257">
    <property type="entry name" value="PROKAR_LIPOPROTEIN"/>
    <property type="match status" value="1"/>
</dbReference>
<gene>
    <name evidence="1" type="ORF">G8759_04445</name>
</gene>
<dbReference type="RefSeq" id="WP_167205596.1">
    <property type="nucleotide sequence ID" value="NZ_CP050063.1"/>
</dbReference>
<sequence>MKTNKLLGLLTALVLLVSVAGCVPAYYGNRYGSYHGRHHHPYAARPVPARPYGGYGHPGW</sequence>
<dbReference type="EMBL" id="CP050063">
    <property type="protein sequence ID" value="QIP11933.1"/>
    <property type="molecule type" value="Genomic_DNA"/>
</dbReference>
<protein>
    <recommendedName>
        <fullName evidence="3">Lipoprotein</fullName>
    </recommendedName>
</protein>
<proteinExistence type="predicted"/>
<evidence type="ECO:0008006" key="3">
    <source>
        <dbReference type="Google" id="ProtNLM"/>
    </source>
</evidence>